<keyword evidence="6 11" id="KW-0808">Transferase</keyword>
<comment type="pathway">
    <text evidence="2">Lipid metabolism.</text>
</comment>
<accession>A0ABU8MTW7</accession>
<keyword evidence="7 11" id="KW-0319">Glycerol metabolism</keyword>
<dbReference type="EMBL" id="JBBEGN010000015">
    <property type="protein sequence ID" value="MEJ2870753.1"/>
    <property type="molecule type" value="Genomic_DNA"/>
</dbReference>
<comment type="pathway">
    <text evidence="1 11">Glycerolipid metabolism; triacylglycerol biosynthesis.</text>
</comment>
<keyword evidence="15" id="KW-1185">Reference proteome</keyword>
<feature type="domain" description="O-acyltransferase WSD1 C-terminal" evidence="13">
    <location>
        <begin position="324"/>
        <end position="469"/>
    </location>
</feature>
<evidence type="ECO:0000259" key="12">
    <source>
        <dbReference type="Pfam" id="PF03007"/>
    </source>
</evidence>
<dbReference type="RefSeq" id="WP_337697322.1">
    <property type="nucleotide sequence ID" value="NZ_JBBEGN010000015.1"/>
</dbReference>
<comment type="caution">
    <text evidence="14">The sequence shown here is derived from an EMBL/GenBank/DDBJ whole genome shotgun (WGS) entry which is preliminary data.</text>
</comment>
<dbReference type="Proteomes" id="UP001385809">
    <property type="component" value="Unassembled WGS sequence"/>
</dbReference>
<dbReference type="PANTHER" id="PTHR31650">
    <property type="entry name" value="O-ACYLTRANSFERASE (WSD1-LIKE) FAMILY PROTEIN"/>
    <property type="match status" value="1"/>
</dbReference>
<dbReference type="SUPFAM" id="SSF52777">
    <property type="entry name" value="CoA-dependent acyltransferases"/>
    <property type="match status" value="1"/>
</dbReference>
<comment type="catalytic activity">
    <reaction evidence="10 11">
        <text>an acyl-CoA + a 1,2-diacyl-sn-glycerol = a triacyl-sn-glycerol + CoA</text>
        <dbReference type="Rhea" id="RHEA:10868"/>
        <dbReference type="ChEBI" id="CHEBI:17815"/>
        <dbReference type="ChEBI" id="CHEBI:57287"/>
        <dbReference type="ChEBI" id="CHEBI:58342"/>
        <dbReference type="ChEBI" id="CHEBI:64615"/>
        <dbReference type="EC" id="2.3.1.20"/>
    </reaction>
</comment>
<evidence type="ECO:0000256" key="1">
    <source>
        <dbReference type="ARBA" id="ARBA00004771"/>
    </source>
</evidence>
<dbReference type="Pfam" id="PF03007">
    <property type="entry name" value="WS_DGAT_cat"/>
    <property type="match status" value="1"/>
</dbReference>
<evidence type="ECO:0000256" key="10">
    <source>
        <dbReference type="ARBA" id="ARBA00048109"/>
    </source>
</evidence>
<evidence type="ECO:0000256" key="6">
    <source>
        <dbReference type="ARBA" id="ARBA00022679"/>
    </source>
</evidence>
<evidence type="ECO:0000256" key="11">
    <source>
        <dbReference type="RuleBase" id="RU361241"/>
    </source>
</evidence>
<dbReference type="InterPro" id="IPR014292">
    <property type="entry name" value="Acyl_transf_WS/DGAT"/>
</dbReference>
<dbReference type="EC" id="2.3.1.20" evidence="4 11"/>
<dbReference type="NCBIfam" id="TIGR02946">
    <property type="entry name" value="acyl_WS_DGAT"/>
    <property type="match status" value="1"/>
</dbReference>
<comment type="similarity">
    <text evidence="3 11">Belongs to the long-chain O-acyltransferase family.</text>
</comment>
<evidence type="ECO:0000313" key="15">
    <source>
        <dbReference type="Proteomes" id="UP001385809"/>
    </source>
</evidence>
<sequence>MGVMSFRDSMFLLAESRERPTHVGSLLLFDRPEDAGPDFLGDLHRRLVSSNEVAPMFARRAYRSVSTLGQWAWETDDNLDIEYHVRLSALPRPGRIRELLELVSRLHGSLLDRHRPLWEFHLIEGVEGDRFAAYFKIHHAMMDGVTGVRHMQKTLSTDPEDLDVPPFWQVDPRSKKKAAASSEVEQRPEPGPIEWVGSTLAEGYRTVTSAVADTVRTTNSALGVAPALAGAFYDGLAHRDTALPFEAPHSMLNVPITGARRFAAESWPLKRIQRVRERTSSTVNDVVLAMCSGALRRYMIELDALPEKPLIAALPVSLGTTGVGNQLGAILVNLATDEADAGTRLERIKASGRAAKSNIDQRDPMAVAALSLAVAAPLPLGVVPGLSTVINPGFNLIISNVPGPKAPLYWAGAKLSGIYPVSVPLDGQALNMTVMTYADNMEFGLTGDRRSVPRLQKLLTYLEDALVELEEVADAADS</sequence>
<evidence type="ECO:0000259" key="13">
    <source>
        <dbReference type="Pfam" id="PF06974"/>
    </source>
</evidence>
<evidence type="ECO:0000256" key="7">
    <source>
        <dbReference type="ARBA" id="ARBA00022798"/>
    </source>
</evidence>
<evidence type="ECO:0000256" key="5">
    <source>
        <dbReference type="ARBA" id="ARBA00022516"/>
    </source>
</evidence>
<keyword evidence="5 11" id="KW-0444">Lipid biosynthesis</keyword>
<gene>
    <name evidence="14" type="ORF">WCD74_23525</name>
</gene>
<dbReference type="Pfam" id="PF06974">
    <property type="entry name" value="WS_DGAT_C"/>
    <property type="match status" value="1"/>
</dbReference>
<reference evidence="14 15" key="1">
    <citation type="submission" date="2024-03" db="EMBL/GenBank/DDBJ databases">
        <title>Actinomycetospora sp. OC33-EN08, a novel actinomycete isolated from wild orchid (Aerides multiflora).</title>
        <authorList>
            <person name="Suriyachadkun C."/>
        </authorList>
    </citation>
    <scope>NUCLEOTIDE SEQUENCE [LARGE SCALE GENOMIC DNA]</scope>
    <source>
        <strain evidence="14 15">OC33-EN08</strain>
    </source>
</reference>
<evidence type="ECO:0000256" key="4">
    <source>
        <dbReference type="ARBA" id="ARBA00013244"/>
    </source>
</evidence>
<evidence type="ECO:0000256" key="9">
    <source>
        <dbReference type="ARBA" id="ARBA00023315"/>
    </source>
</evidence>
<evidence type="ECO:0000313" key="14">
    <source>
        <dbReference type="EMBL" id="MEJ2870753.1"/>
    </source>
</evidence>
<evidence type="ECO:0000256" key="2">
    <source>
        <dbReference type="ARBA" id="ARBA00005189"/>
    </source>
</evidence>
<protein>
    <recommendedName>
        <fullName evidence="4 11">Diacylglycerol O-acyltransferase</fullName>
        <ecNumber evidence="4 11">2.3.1.20</ecNumber>
    </recommendedName>
</protein>
<dbReference type="GO" id="GO:0016746">
    <property type="term" value="F:acyltransferase activity"/>
    <property type="evidence" value="ECO:0007669"/>
    <property type="project" value="UniProtKB-KW"/>
</dbReference>
<proteinExistence type="inferred from homology"/>
<keyword evidence="9 11" id="KW-0012">Acyltransferase</keyword>
<keyword evidence="8 11" id="KW-0443">Lipid metabolism</keyword>
<dbReference type="InterPro" id="IPR004255">
    <property type="entry name" value="O-acyltransferase_WSD1_N"/>
</dbReference>
<organism evidence="14 15">
    <name type="scientific">Actinomycetospora aurantiaca</name>
    <dbReference type="NCBI Taxonomy" id="3129233"/>
    <lineage>
        <taxon>Bacteria</taxon>
        <taxon>Bacillati</taxon>
        <taxon>Actinomycetota</taxon>
        <taxon>Actinomycetes</taxon>
        <taxon>Pseudonocardiales</taxon>
        <taxon>Pseudonocardiaceae</taxon>
        <taxon>Actinomycetospora</taxon>
    </lineage>
</organism>
<evidence type="ECO:0000256" key="3">
    <source>
        <dbReference type="ARBA" id="ARBA00009587"/>
    </source>
</evidence>
<dbReference type="InterPro" id="IPR045034">
    <property type="entry name" value="O-acyltransferase_WSD1-like"/>
</dbReference>
<dbReference type="PANTHER" id="PTHR31650:SF1">
    <property type="entry name" value="WAX ESTER SYNTHASE_DIACYLGLYCEROL ACYLTRANSFERASE 4-RELATED"/>
    <property type="match status" value="1"/>
</dbReference>
<feature type="domain" description="O-acyltransferase WSD1-like N-terminal" evidence="12">
    <location>
        <begin position="5"/>
        <end position="287"/>
    </location>
</feature>
<evidence type="ECO:0000256" key="8">
    <source>
        <dbReference type="ARBA" id="ARBA00023098"/>
    </source>
</evidence>
<dbReference type="InterPro" id="IPR009721">
    <property type="entry name" value="O-acyltransferase_WSD1_C"/>
</dbReference>
<name>A0ABU8MTW7_9PSEU</name>